<dbReference type="GO" id="GO:0016301">
    <property type="term" value="F:kinase activity"/>
    <property type="evidence" value="ECO:0007669"/>
    <property type="project" value="UniProtKB-KW"/>
</dbReference>
<evidence type="ECO:0000256" key="5">
    <source>
        <dbReference type="SAM" id="MobiDB-lite"/>
    </source>
</evidence>
<evidence type="ECO:0000256" key="2">
    <source>
        <dbReference type="ARBA" id="ARBA00022741"/>
    </source>
</evidence>
<sequence>MNLPNGYLLQKGKYKLKQVIGQGGFGITYKGIWYTEVKGSLGAMRTEVPVCIKEYFFKDYCARDAYSFRVKVHSDTGKLLFDKFKEKLIKEAKILSEVHHPYIVNVLEVFEENNTAYIVMEYIAGSSLKDKLAKEGILPEAEVLRYIHQIGEALQFVHQKNILHLDIKPSNILIDKDNNARLIDFGVSKRYDVGEQETSTTMLTLSKGFASIEQYDNEGIQSFSPCPDIYSLGATMYNLLTGKIPTESILRATRPLVRPRELNPAISEQTEQVILKAMEIIPSNRYQSVEEMMNALGGFDYKKTTASAHLAMSAGETEEETTLLYTTTAPEDDQEETVLNSSEDRVAGQVREKKSSHKMVAVTTSVLMLVAGSAAGLYYYEGKKNPPEQIVDQPVKEEETDSLVAEDASVEEAVEKPAADPRTTYPEKKAETSVVKEQKTEKTVRKTESQVSKPMASEQIAVAGNADKKVEGKQPADVNLHTDKPDVTVPSPSEEQITSFYNRLLASGKEKMNAKDYSGAKNDFTLAKDQMITEEVMRLLIACDEKIEEQRVADKKAQYEEKMPFGRYTIVRKKSNNRYGAIDNNGNERIPCKYLSVGKADKGRAFEREDNLYDIYASDGSVITQGATYY</sequence>
<dbReference type="Proteomes" id="UP001320603">
    <property type="component" value="Chromosome"/>
</dbReference>
<evidence type="ECO:0000313" key="8">
    <source>
        <dbReference type="Proteomes" id="UP001320603"/>
    </source>
</evidence>
<keyword evidence="1" id="KW-0808">Transferase</keyword>
<evidence type="ECO:0000259" key="6">
    <source>
        <dbReference type="PROSITE" id="PS50011"/>
    </source>
</evidence>
<dbReference type="PROSITE" id="PS50011">
    <property type="entry name" value="PROTEIN_KINASE_DOM"/>
    <property type="match status" value="1"/>
</dbReference>
<keyword evidence="3 7" id="KW-0418">Kinase</keyword>
<dbReference type="EMBL" id="CP146284">
    <property type="protein sequence ID" value="WWV67090.1"/>
    <property type="molecule type" value="Genomic_DNA"/>
</dbReference>
<feature type="domain" description="Protein kinase" evidence="6">
    <location>
        <begin position="14"/>
        <end position="312"/>
    </location>
</feature>
<keyword evidence="8" id="KW-1185">Reference proteome</keyword>
<keyword evidence="4" id="KW-0067">ATP-binding</keyword>
<reference evidence="7 8" key="1">
    <citation type="submission" date="2024-02" db="EMBL/GenBank/DDBJ databases">
        <title>Whole genome sequencing of Parabacteroides sp. AD58.</title>
        <authorList>
            <person name="Chaplin A.V."/>
            <person name="Pikina A.P."/>
            <person name="Sokolova S.R."/>
            <person name="Korostin D.O."/>
            <person name="Efimov B.A."/>
        </authorList>
    </citation>
    <scope>NUCLEOTIDE SEQUENCE [LARGE SCALE GENOMIC DNA]</scope>
    <source>
        <strain evidence="7 8">AD58</strain>
    </source>
</reference>
<organism evidence="7 8">
    <name type="scientific">Parabacteroides absconsus</name>
    <dbReference type="NCBI Taxonomy" id="2951805"/>
    <lineage>
        <taxon>Bacteria</taxon>
        <taxon>Pseudomonadati</taxon>
        <taxon>Bacteroidota</taxon>
        <taxon>Bacteroidia</taxon>
        <taxon>Bacteroidales</taxon>
        <taxon>Tannerellaceae</taxon>
        <taxon>Parabacteroides</taxon>
    </lineage>
</organism>
<feature type="region of interest" description="Disordered" evidence="5">
    <location>
        <begin position="384"/>
        <end position="455"/>
    </location>
</feature>
<dbReference type="Pfam" id="PF00069">
    <property type="entry name" value="Pkinase"/>
    <property type="match status" value="1"/>
</dbReference>
<protein>
    <submittedName>
        <fullName evidence="7">Protein kinase</fullName>
    </submittedName>
</protein>
<dbReference type="CDD" id="cd14014">
    <property type="entry name" value="STKc_PknB_like"/>
    <property type="match status" value="1"/>
</dbReference>
<evidence type="ECO:0000256" key="1">
    <source>
        <dbReference type="ARBA" id="ARBA00022679"/>
    </source>
</evidence>
<dbReference type="InterPro" id="IPR008271">
    <property type="entry name" value="Ser/Thr_kinase_AS"/>
</dbReference>
<dbReference type="Gene3D" id="1.10.510.10">
    <property type="entry name" value="Transferase(Phosphotransferase) domain 1"/>
    <property type="match status" value="1"/>
</dbReference>
<keyword evidence="2" id="KW-0547">Nucleotide-binding</keyword>
<dbReference type="InterPro" id="IPR045269">
    <property type="entry name" value="Atg1-like"/>
</dbReference>
<feature type="compositionally biased region" description="Basic and acidic residues" evidence="5">
    <location>
        <begin position="413"/>
        <end position="448"/>
    </location>
</feature>
<gene>
    <name evidence="7" type="ORF">NEE14_003640</name>
</gene>
<dbReference type="InterPro" id="IPR011009">
    <property type="entry name" value="Kinase-like_dom_sf"/>
</dbReference>
<dbReference type="SUPFAM" id="SSF56112">
    <property type="entry name" value="Protein kinase-like (PK-like)"/>
    <property type="match status" value="1"/>
</dbReference>
<dbReference type="InterPro" id="IPR000719">
    <property type="entry name" value="Prot_kinase_dom"/>
</dbReference>
<feature type="compositionally biased region" description="Basic and acidic residues" evidence="5">
    <location>
        <begin position="468"/>
        <end position="486"/>
    </location>
</feature>
<dbReference type="RefSeq" id="WP_251966478.1">
    <property type="nucleotide sequence ID" value="NZ_CP146284.1"/>
</dbReference>
<accession>A0ABZ2IUP4</accession>
<evidence type="ECO:0000256" key="4">
    <source>
        <dbReference type="ARBA" id="ARBA00022840"/>
    </source>
</evidence>
<dbReference type="SMART" id="SM00220">
    <property type="entry name" value="S_TKc"/>
    <property type="match status" value="1"/>
</dbReference>
<name>A0ABZ2IUP4_9BACT</name>
<feature type="region of interest" description="Disordered" evidence="5">
    <location>
        <begin position="468"/>
        <end position="494"/>
    </location>
</feature>
<evidence type="ECO:0000313" key="7">
    <source>
        <dbReference type="EMBL" id="WWV67090.1"/>
    </source>
</evidence>
<dbReference type="PROSITE" id="PS00108">
    <property type="entry name" value="PROTEIN_KINASE_ST"/>
    <property type="match status" value="1"/>
</dbReference>
<dbReference type="PANTHER" id="PTHR24348">
    <property type="entry name" value="SERINE/THREONINE-PROTEIN KINASE UNC-51-RELATED"/>
    <property type="match status" value="1"/>
</dbReference>
<dbReference type="PANTHER" id="PTHR24348:SF22">
    <property type="entry name" value="NON-SPECIFIC SERINE_THREONINE PROTEIN KINASE"/>
    <property type="match status" value="1"/>
</dbReference>
<evidence type="ECO:0000256" key="3">
    <source>
        <dbReference type="ARBA" id="ARBA00022777"/>
    </source>
</evidence>
<proteinExistence type="predicted"/>